<protein>
    <submittedName>
        <fullName evidence="5">DNA-binding transcriptional regulator, HxlR family</fullName>
    </submittedName>
</protein>
<keyword evidence="6" id="KW-1185">Reference proteome</keyword>
<dbReference type="InterPro" id="IPR036388">
    <property type="entry name" value="WH-like_DNA-bd_sf"/>
</dbReference>
<evidence type="ECO:0000313" key="6">
    <source>
        <dbReference type="Proteomes" id="UP000199361"/>
    </source>
</evidence>
<dbReference type="InterPro" id="IPR036390">
    <property type="entry name" value="WH_DNA-bd_sf"/>
</dbReference>
<evidence type="ECO:0000256" key="3">
    <source>
        <dbReference type="ARBA" id="ARBA00023163"/>
    </source>
</evidence>
<evidence type="ECO:0000313" key="5">
    <source>
        <dbReference type="EMBL" id="SES67792.1"/>
    </source>
</evidence>
<gene>
    <name evidence="5" type="ORF">SAMN05421811_10121</name>
</gene>
<keyword evidence="2 5" id="KW-0238">DNA-binding</keyword>
<name>A0A1H9YFJ0_9ACTN</name>
<dbReference type="EMBL" id="FOHX01000001">
    <property type="protein sequence ID" value="SES67792.1"/>
    <property type="molecule type" value="Genomic_DNA"/>
</dbReference>
<dbReference type="RefSeq" id="WP_218155616.1">
    <property type="nucleotide sequence ID" value="NZ_FOHX01000001.1"/>
</dbReference>
<accession>A0A1H9YFJ0</accession>
<evidence type="ECO:0000259" key="4">
    <source>
        <dbReference type="PROSITE" id="PS51118"/>
    </source>
</evidence>
<dbReference type="Gene3D" id="1.10.10.10">
    <property type="entry name" value="Winged helix-like DNA-binding domain superfamily/Winged helix DNA-binding domain"/>
    <property type="match status" value="1"/>
</dbReference>
<organism evidence="5 6">
    <name type="scientific">Nonomuraea wenchangensis</name>
    <dbReference type="NCBI Taxonomy" id="568860"/>
    <lineage>
        <taxon>Bacteria</taxon>
        <taxon>Bacillati</taxon>
        <taxon>Actinomycetota</taxon>
        <taxon>Actinomycetes</taxon>
        <taxon>Streptosporangiales</taxon>
        <taxon>Streptosporangiaceae</taxon>
        <taxon>Nonomuraea</taxon>
    </lineage>
</organism>
<dbReference type="SUPFAM" id="SSF46785">
    <property type="entry name" value="Winged helix' DNA-binding domain"/>
    <property type="match status" value="1"/>
</dbReference>
<dbReference type="Pfam" id="PF01638">
    <property type="entry name" value="HxlR"/>
    <property type="match status" value="1"/>
</dbReference>
<sequence>MSSDSVCTRFHVAMELIGARWSGAVIHMIFKGAHRYGDIKAAIPGINDTMLARRLRELESAGLVERRVLATSPVRAEYHLTRMGEELRPALDELVTWSHKWITLPGDHPGQAAG</sequence>
<evidence type="ECO:0000256" key="1">
    <source>
        <dbReference type="ARBA" id="ARBA00023015"/>
    </source>
</evidence>
<dbReference type="AlphaFoldDB" id="A0A1H9YFJ0"/>
<dbReference type="PANTHER" id="PTHR33204">
    <property type="entry name" value="TRANSCRIPTIONAL REGULATOR, MARR FAMILY"/>
    <property type="match status" value="1"/>
</dbReference>
<keyword evidence="3" id="KW-0804">Transcription</keyword>
<reference evidence="5 6" key="1">
    <citation type="submission" date="2016-10" db="EMBL/GenBank/DDBJ databases">
        <authorList>
            <person name="de Groot N.N."/>
        </authorList>
    </citation>
    <scope>NUCLEOTIDE SEQUENCE [LARGE SCALE GENOMIC DNA]</scope>
    <source>
        <strain evidence="5 6">CGMCC 4.5598</strain>
    </source>
</reference>
<dbReference type="GO" id="GO:0003677">
    <property type="term" value="F:DNA binding"/>
    <property type="evidence" value="ECO:0007669"/>
    <property type="project" value="UniProtKB-KW"/>
</dbReference>
<feature type="domain" description="HTH hxlR-type" evidence="4">
    <location>
        <begin position="7"/>
        <end position="106"/>
    </location>
</feature>
<evidence type="ECO:0000256" key="2">
    <source>
        <dbReference type="ARBA" id="ARBA00023125"/>
    </source>
</evidence>
<dbReference type="Proteomes" id="UP000199361">
    <property type="component" value="Unassembled WGS sequence"/>
</dbReference>
<dbReference type="STRING" id="568860.SAMN05421811_10121"/>
<keyword evidence="1" id="KW-0805">Transcription regulation</keyword>
<dbReference type="InterPro" id="IPR002577">
    <property type="entry name" value="HTH_HxlR"/>
</dbReference>
<dbReference type="PANTHER" id="PTHR33204:SF37">
    <property type="entry name" value="HTH-TYPE TRANSCRIPTIONAL REGULATOR YODB"/>
    <property type="match status" value="1"/>
</dbReference>
<dbReference type="PROSITE" id="PS51118">
    <property type="entry name" value="HTH_HXLR"/>
    <property type="match status" value="1"/>
</dbReference>
<proteinExistence type="predicted"/>